<dbReference type="EMBL" id="KV440994">
    <property type="protein sequence ID" value="OAD68609.1"/>
    <property type="molecule type" value="Genomic_DNA"/>
</dbReference>
<evidence type="ECO:0000313" key="4">
    <source>
        <dbReference type="Proteomes" id="UP000077315"/>
    </source>
</evidence>
<evidence type="ECO:0000313" key="3">
    <source>
        <dbReference type="EMBL" id="OAD68609.1"/>
    </source>
</evidence>
<feature type="signal peptide" evidence="2">
    <location>
        <begin position="1"/>
        <end position="27"/>
    </location>
</feature>
<name>A0A167KPZ5_PHYB8</name>
<dbReference type="InParanoid" id="A0A167KPZ5"/>
<feature type="compositionally biased region" description="Basic residues" evidence="1">
    <location>
        <begin position="149"/>
        <end position="169"/>
    </location>
</feature>
<reference evidence="4" key="1">
    <citation type="submission" date="2015-06" db="EMBL/GenBank/DDBJ databases">
        <title>Expansion of signal transduction pathways in fungi by whole-genome duplication.</title>
        <authorList>
            <consortium name="DOE Joint Genome Institute"/>
            <person name="Corrochano L.M."/>
            <person name="Kuo A."/>
            <person name="Marcet-Houben M."/>
            <person name="Polaino S."/>
            <person name="Salamov A."/>
            <person name="Villalobos J.M."/>
            <person name="Alvarez M.I."/>
            <person name="Avalos J."/>
            <person name="Benito E.P."/>
            <person name="Benoit I."/>
            <person name="Burger G."/>
            <person name="Camino L.P."/>
            <person name="Canovas D."/>
            <person name="Cerda-Olmedo E."/>
            <person name="Cheng J.-F."/>
            <person name="Dominguez A."/>
            <person name="Elias M."/>
            <person name="Eslava A.P."/>
            <person name="Glaser F."/>
            <person name="Grimwood J."/>
            <person name="Gutierrez G."/>
            <person name="Heitman J."/>
            <person name="Henrissat B."/>
            <person name="Iturriaga E.A."/>
            <person name="Lang B.F."/>
            <person name="Lavin J.L."/>
            <person name="Lee S."/>
            <person name="Li W."/>
            <person name="Lindquist E."/>
            <person name="Lopez-Garcia S."/>
            <person name="Luque E.M."/>
            <person name="Marcos A.T."/>
            <person name="Martin J."/>
            <person name="McCluskey K."/>
            <person name="Medina H.R."/>
            <person name="Miralles-Duran A."/>
            <person name="Miyazaki A."/>
            <person name="Munoz-Torres E."/>
            <person name="Oguiza J.A."/>
            <person name="Ohm R."/>
            <person name="Olmedo M."/>
            <person name="Orejas M."/>
            <person name="Ortiz-Castellanos L."/>
            <person name="Pisabarro A.G."/>
            <person name="Rodriguez-Romero J."/>
            <person name="Ruiz-Herrera J."/>
            <person name="Ruiz-Vazquez R."/>
            <person name="Sanz C."/>
            <person name="Schackwitz W."/>
            <person name="Schmutz J."/>
            <person name="Shahriari M."/>
            <person name="Shelest E."/>
            <person name="Silva-Franco F."/>
            <person name="Soanes D."/>
            <person name="Syed K."/>
            <person name="Tagua V.G."/>
            <person name="Talbot N.J."/>
            <person name="Thon M."/>
            <person name="De vries R.P."/>
            <person name="Wiebenga A."/>
            <person name="Yadav J.S."/>
            <person name="Braun E.L."/>
            <person name="Baker S."/>
            <person name="Garre V."/>
            <person name="Horwitz B."/>
            <person name="Torres-Martinez S."/>
            <person name="Idnurm A."/>
            <person name="Herrera-Estrella A."/>
            <person name="Gabaldon T."/>
            <person name="Grigoriev I.V."/>
        </authorList>
    </citation>
    <scope>NUCLEOTIDE SEQUENCE [LARGE SCALE GENOMIC DNA]</scope>
    <source>
        <strain evidence="4">NRRL 1555(-)</strain>
    </source>
</reference>
<dbReference type="RefSeq" id="XP_018286649.1">
    <property type="nucleotide sequence ID" value="XM_018443252.1"/>
</dbReference>
<dbReference type="Proteomes" id="UP000077315">
    <property type="component" value="Unassembled WGS sequence"/>
</dbReference>
<feature type="compositionally biased region" description="Low complexity" evidence="1">
    <location>
        <begin position="131"/>
        <end position="147"/>
    </location>
</feature>
<dbReference type="OrthoDB" id="10461783at2759"/>
<keyword evidence="4" id="KW-1185">Reference proteome</keyword>
<dbReference type="GeneID" id="29004157"/>
<sequence>MNYVVQNMRSIIAISLTLLALASSIHASPNVAVNIGSGHNSDSDSAVLVKEKVRNDVWNEAPRINNDWSDNRHQRNGEYNQGGRDYDRGWGNDYGYGGGSRGHGRYKREADKPKKVWDGVVHENYEEWKKQQQQQEQQEQQGQQQQQKRGIHKRGQNKMAAKARRAAKN</sequence>
<feature type="compositionally biased region" description="Gly residues" evidence="1">
    <location>
        <begin position="92"/>
        <end position="101"/>
    </location>
</feature>
<accession>A0A167KPZ5</accession>
<dbReference type="VEuPathDB" id="FungiDB:PHYBLDRAFT_77414"/>
<proteinExistence type="predicted"/>
<protein>
    <submittedName>
        <fullName evidence="3">Uncharacterized protein</fullName>
    </submittedName>
</protein>
<feature type="region of interest" description="Disordered" evidence="1">
    <location>
        <begin position="65"/>
        <end position="169"/>
    </location>
</feature>
<feature type="compositionally biased region" description="Basic and acidic residues" evidence="1">
    <location>
        <begin position="107"/>
        <end position="130"/>
    </location>
</feature>
<gene>
    <name evidence="3" type="ORF">PHYBLDRAFT_77414</name>
</gene>
<dbReference type="AlphaFoldDB" id="A0A167KPZ5"/>
<organism evidence="3 4">
    <name type="scientific">Phycomyces blakesleeanus (strain ATCC 8743b / DSM 1359 / FGSC 10004 / NBRC 33097 / NRRL 1555)</name>
    <dbReference type="NCBI Taxonomy" id="763407"/>
    <lineage>
        <taxon>Eukaryota</taxon>
        <taxon>Fungi</taxon>
        <taxon>Fungi incertae sedis</taxon>
        <taxon>Mucoromycota</taxon>
        <taxon>Mucoromycotina</taxon>
        <taxon>Mucoromycetes</taxon>
        <taxon>Mucorales</taxon>
        <taxon>Phycomycetaceae</taxon>
        <taxon>Phycomyces</taxon>
    </lineage>
</organism>
<feature type="chain" id="PRO_5007889463" evidence="2">
    <location>
        <begin position="28"/>
        <end position="169"/>
    </location>
</feature>
<evidence type="ECO:0000256" key="2">
    <source>
        <dbReference type="SAM" id="SignalP"/>
    </source>
</evidence>
<evidence type="ECO:0000256" key="1">
    <source>
        <dbReference type="SAM" id="MobiDB-lite"/>
    </source>
</evidence>
<keyword evidence="2" id="KW-0732">Signal</keyword>